<sequence>MHVNPSSFPQIERKSSFPPHSPFVNTMIFEIENSGAAVAAPPAPATKQAFKSRKIHIHPPPPSSASLNKGNRPLHRHTRSASTDSFPSGRFAELAGGTTAECASICCCCPYTLVNLVYLTVYKVPAGLCRRALRRKRMKELIKKGLLPVRAKRCRCVFDDSDILIHPSTGLHDLLDVRSDSEAEEEEEAIEKLEKEMWENFYSTGFWRSPSQK</sequence>
<dbReference type="STRING" id="3983.A0A2C9V7S3"/>
<accession>A0A2C9V7S3</accession>
<dbReference type="Gramene" id="Manes.09G042300.1.v8.1">
    <property type="protein sequence ID" value="Manes.09G042300.1.v8.1.CDS.1"/>
    <property type="gene ID" value="Manes.09G042300.v8.1"/>
</dbReference>
<dbReference type="PANTHER" id="PTHR33264">
    <property type="entry name" value="EXPRESSED PROTEIN"/>
    <property type="match status" value="1"/>
</dbReference>
<name>A0A2C9V7S3_MANES</name>
<evidence type="ECO:0000313" key="2">
    <source>
        <dbReference type="EMBL" id="OAY40696.1"/>
    </source>
</evidence>
<dbReference type="Proteomes" id="UP000091857">
    <property type="component" value="Chromosome 9"/>
</dbReference>
<evidence type="ECO:0000313" key="3">
    <source>
        <dbReference type="Proteomes" id="UP000091857"/>
    </source>
</evidence>
<dbReference type="EMBL" id="CM004395">
    <property type="protein sequence ID" value="OAY40696.1"/>
    <property type="molecule type" value="Genomic_DNA"/>
</dbReference>
<organism evidence="2 3">
    <name type="scientific">Manihot esculenta</name>
    <name type="common">Cassava</name>
    <name type="synonym">Jatropha manihot</name>
    <dbReference type="NCBI Taxonomy" id="3983"/>
    <lineage>
        <taxon>Eukaryota</taxon>
        <taxon>Viridiplantae</taxon>
        <taxon>Streptophyta</taxon>
        <taxon>Embryophyta</taxon>
        <taxon>Tracheophyta</taxon>
        <taxon>Spermatophyta</taxon>
        <taxon>Magnoliopsida</taxon>
        <taxon>eudicotyledons</taxon>
        <taxon>Gunneridae</taxon>
        <taxon>Pentapetalae</taxon>
        <taxon>rosids</taxon>
        <taxon>fabids</taxon>
        <taxon>Malpighiales</taxon>
        <taxon>Euphorbiaceae</taxon>
        <taxon>Crotonoideae</taxon>
        <taxon>Manihoteae</taxon>
        <taxon>Manihot</taxon>
    </lineage>
</organism>
<dbReference type="PANTHER" id="PTHR33264:SF71">
    <property type="match status" value="1"/>
</dbReference>
<dbReference type="OMA" id="GSRYGCE"/>
<proteinExistence type="predicted"/>
<dbReference type="OrthoDB" id="695262at2759"/>
<evidence type="ECO:0000256" key="1">
    <source>
        <dbReference type="SAM" id="MobiDB-lite"/>
    </source>
</evidence>
<reference evidence="3" key="1">
    <citation type="journal article" date="2016" name="Nat. Biotechnol.">
        <title>Sequencing wild and cultivated cassava and related species reveals extensive interspecific hybridization and genetic diversity.</title>
        <authorList>
            <person name="Bredeson J.V."/>
            <person name="Lyons J.B."/>
            <person name="Prochnik S.E."/>
            <person name="Wu G.A."/>
            <person name="Ha C.M."/>
            <person name="Edsinger-Gonzales E."/>
            <person name="Grimwood J."/>
            <person name="Schmutz J."/>
            <person name="Rabbi I.Y."/>
            <person name="Egesi C."/>
            <person name="Nauluvula P."/>
            <person name="Lebot V."/>
            <person name="Ndunguru J."/>
            <person name="Mkamilo G."/>
            <person name="Bart R.S."/>
            <person name="Setter T.L."/>
            <person name="Gleadow R.M."/>
            <person name="Kulakow P."/>
            <person name="Ferguson M.E."/>
            <person name="Rounsley S."/>
            <person name="Rokhsar D.S."/>
        </authorList>
    </citation>
    <scope>NUCLEOTIDE SEQUENCE [LARGE SCALE GENOMIC DNA]</scope>
    <source>
        <strain evidence="3">cv. AM560-2</strain>
    </source>
</reference>
<keyword evidence="3" id="KW-1185">Reference proteome</keyword>
<dbReference type="AlphaFoldDB" id="A0A2C9V7S3"/>
<comment type="caution">
    <text evidence="2">The sequence shown here is derived from an EMBL/GenBank/DDBJ whole genome shotgun (WGS) entry which is preliminary data.</text>
</comment>
<feature type="region of interest" description="Disordered" evidence="1">
    <location>
        <begin position="49"/>
        <end position="88"/>
    </location>
</feature>
<protein>
    <submittedName>
        <fullName evidence="2">Uncharacterized protein</fullName>
    </submittedName>
</protein>
<gene>
    <name evidence="2" type="ORF">MANES_09G042300v8</name>
</gene>